<name>A0ABN9Y6E8_9DINO</name>
<feature type="non-terminal residue" evidence="1">
    <location>
        <position position="198"/>
    </location>
</feature>
<organism evidence="1 2">
    <name type="scientific">Prorocentrum cordatum</name>
    <dbReference type="NCBI Taxonomy" id="2364126"/>
    <lineage>
        <taxon>Eukaryota</taxon>
        <taxon>Sar</taxon>
        <taxon>Alveolata</taxon>
        <taxon>Dinophyceae</taxon>
        <taxon>Prorocentrales</taxon>
        <taxon>Prorocentraceae</taxon>
        <taxon>Prorocentrum</taxon>
    </lineage>
</organism>
<evidence type="ECO:0000313" key="1">
    <source>
        <dbReference type="EMBL" id="CAK0908156.1"/>
    </source>
</evidence>
<dbReference type="Proteomes" id="UP001189429">
    <property type="component" value="Unassembled WGS sequence"/>
</dbReference>
<comment type="caution">
    <text evidence="1">The sequence shown here is derived from an EMBL/GenBank/DDBJ whole genome shotgun (WGS) entry which is preliminary data.</text>
</comment>
<accession>A0ABN9Y6E8</accession>
<evidence type="ECO:0000313" key="2">
    <source>
        <dbReference type="Proteomes" id="UP001189429"/>
    </source>
</evidence>
<sequence>MLSKVAQNFHPMLGCVAGNVVLARVSGDLVQALAIPRRVSDDSRRDCQSCRSDRRRIAFVLTDAACMCSLYRGGPLVELAQLLFSPPLNPCAHGVLPLELRHAHLVRGLPGQAALREIDDSAIPIGDFSHCGDSVGVIFGFAAPDHAGVQALRERALARCSISLGHIVDMRVAIESSLEASVRFVVRAPGDGEVAELK</sequence>
<protein>
    <submittedName>
        <fullName evidence="1">Uncharacterized protein</fullName>
    </submittedName>
</protein>
<reference evidence="1" key="1">
    <citation type="submission" date="2023-10" db="EMBL/GenBank/DDBJ databases">
        <authorList>
            <person name="Chen Y."/>
            <person name="Shah S."/>
            <person name="Dougan E. K."/>
            <person name="Thang M."/>
            <person name="Chan C."/>
        </authorList>
    </citation>
    <scope>NUCLEOTIDE SEQUENCE [LARGE SCALE GENOMIC DNA]</scope>
</reference>
<proteinExistence type="predicted"/>
<dbReference type="EMBL" id="CAUYUJ010021966">
    <property type="protein sequence ID" value="CAK0908156.1"/>
    <property type="molecule type" value="Genomic_DNA"/>
</dbReference>
<keyword evidence="2" id="KW-1185">Reference proteome</keyword>
<gene>
    <name evidence="1" type="ORF">PCOR1329_LOCUS82915</name>
</gene>